<reference evidence="1 2" key="1">
    <citation type="journal article" date="2021" name="Hortic Res">
        <title>High-quality reference genome and annotation aids understanding of berry development for evergreen blueberry (Vaccinium darrowii).</title>
        <authorList>
            <person name="Yu J."/>
            <person name="Hulse-Kemp A.M."/>
            <person name="Babiker E."/>
            <person name="Staton M."/>
        </authorList>
    </citation>
    <scope>NUCLEOTIDE SEQUENCE [LARGE SCALE GENOMIC DNA]</scope>
    <source>
        <strain evidence="2">cv. NJ 8807/NJ 8810</strain>
        <tissue evidence="1">Young leaf</tissue>
    </source>
</reference>
<evidence type="ECO:0000313" key="2">
    <source>
        <dbReference type="Proteomes" id="UP000828048"/>
    </source>
</evidence>
<comment type="caution">
    <text evidence="1">The sequence shown here is derived from an EMBL/GenBank/DDBJ whole genome shotgun (WGS) entry which is preliminary data.</text>
</comment>
<organism evidence="1 2">
    <name type="scientific">Vaccinium darrowii</name>
    <dbReference type="NCBI Taxonomy" id="229202"/>
    <lineage>
        <taxon>Eukaryota</taxon>
        <taxon>Viridiplantae</taxon>
        <taxon>Streptophyta</taxon>
        <taxon>Embryophyta</taxon>
        <taxon>Tracheophyta</taxon>
        <taxon>Spermatophyta</taxon>
        <taxon>Magnoliopsida</taxon>
        <taxon>eudicotyledons</taxon>
        <taxon>Gunneridae</taxon>
        <taxon>Pentapetalae</taxon>
        <taxon>asterids</taxon>
        <taxon>Ericales</taxon>
        <taxon>Ericaceae</taxon>
        <taxon>Vaccinioideae</taxon>
        <taxon>Vaccinieae</taxon>
        <taxon>Vaccinium</taxon>
    </lineage>
</organism>
<accession>A0ACB7Y8D1</accession>
<proteinExistence type="predicted"/>
<dbReference type="EMBL" id="CM037157">
    <property type="protein sequence ID" value="KAH7849329.1"/>
    <property type="molecule type" value="Genomic_DNA"/>
</dbReference>
<sequence length="90" mass="9638">MSNGEERYSISPPSTTKPPMGAGNLPIGTPKYDAFIIQVAVLNEFGQTVDADNLKEFADNNKLYNVLDEGIQKDNGHVVPYGGHAGSTDV</sequence>
<dbReference type="Proteomes" id="UP000828048">
    <property type="component" value="Chromosome 7"/>
</dbReference>
<protein>
    <submittedName>
        <fullName evidence="1">Uncharacterized protein</fullName>
    </submittedName>
</protein>
<gene>
    <name evidence="1" type="ORF">Vadar_016370</name>
</gene>
<evidence type="ECO:0000313" key="1">
    <source>
        <dbReference type="EMBL" id="KAH7849329.1"/>
    </source>
</evidence>
<keyword evidence="2" id="KW-1185">Reference proteome</keyword>
<name>A0ACB7Y8D1_9ERIC</name>